<proteinExistence type="predicted"/>
<reference evidence="4 5" key="1">
    <citation type="submission" date="2015-11" db="EMBL/GenBank/DDBJ databases">
        <title>Expanding the genomic diversity of Burkholderia species for the development of highly accurate diagnostics.</title>
        <authorList>
            <person name="Sahl J."/>
            <person name="Keim P."/>
            <person name="Wagner D."/>
        </authorList>
    </citation>
    <scope>NUCLEOTIDE SEQUENCE [LARGE SCALE GENOMIC DNA]</scope>
    <source>
        <strain evidence="4 5">MSMB2036</strain>
    </source>
</reference>
<dbReference type="EMBL" id="LOXM01000302">
    <property type="protein sequence ID" value="KVG51739.1"/>
    <property type="molecule type" value="Genomic_DNA"/>
</dbReference>
<dbReference type="InterPro" id="IPR056826">
    <property type="entry name" value="Agd3_CE"/>
</dbReference>
<feature type="domain" description="Agd3 deacetylase" evidence="2">
    <location>
        <begin position="386"/>
        <end position="586"/>
    </location>
</feature>
<organism evidence="4 5">
    <name type="scientific">Burkholderia ubonensis</name>
    <dbReference type="NCBI Taxonomy" id="101571"/>
    <lineage>
        <taxon>Bacteria</taxon>
        <taxon>Pseudomonadati</taxon>
        <taxon>Pseudomonadota</taxon>
        <taxon>Betaproteobacteria</taxon>
        <taxon>Burkholderiales</taxon>
        <taxon>Burkholderiaceae</taxon>
        <taxon>Burkholderia</taxon>
        <taxon>Burkholderia cepacia complex</taxon>
    </lineage>
</organism>
<accession>A0A118HIL3</accession>
<name>A0A118HIL3_9BURK</name>
<evidence type="ECO:0000313" key="4">
    <source>
        <dbReference type="EMBL" id="KVG51739.1"/>
    </source>
</evidence>
<evidence type="ECO:0000259" key="3">
    <source>
        <dbReference type="Pfam" id="PF25116"/>
    </source>
</evidence>
<dbReference type="InterPro" id="IPR056827">
    <property type="entry name" value="CBM87_Agd3"/>
</dbReference>
<dbReference type="Pfam" id="PF25115">
    <property type="entry name" value="Agd3_CE"/>
    <property type="match status" value="1"/>
</dbReference>
<evidence type="ECO:0000256" key="1">
    <source>
        <dbReference type="SAM" id="SignalP"/>
    </source>
</evidence>
<keyword evidence="1" id="KW-0732">Signal</keyword>
<feature type="domain" description="Agd3 CBM87" evidence="3">
    <location>
        <begin position="27"/>
        <end position="180"/>
    </location>
</feature>
<feature type="chain" id="PRO_5007159144" evidence="1">
    <location>
        <begin position="20"/>
        <end position="699"/>
    </location>
</feature>
<dbReference type="AlphaFoldDB" id="A0A118HIL3"/>
<protein>
    <submittedName>
        <fullName evidence="4">Uncharacterized protein</fullName>
    </submittedName>
</protein>
<dbReference type="Proteomes" id="UP000064029">
    <property type="component" value="Unassembled WGS sequence"/>
</dbReference>
<dbReference type="Pfam" id="PF25116">
    <property type="entry name" value="CBM87_Agd3"/>
    <property type="match status" value="1"/>
</dbReference>
<comment type="caution">
    <text evidence="4">The sequence shown here is derived from an EMBL/GenBank/DDBJ whole genome shotgun (WGS) entry which is preliminary data.</text>
</comment>
<dbReference type="OrthoDB" id="53191at2"/>
<evidence type="ECO:0000313" key="5">
    <source>
        <dbReference type="Proteomes" id="UP000064029"/>
    </source>
</evidence>
<sequence>MGRCVVTAGLLAAAGVSHAVPSDAQIDLKILIIARQQSGSSPELAAAQSILDRVGIPYTIYSYDTNNPTLPPLETGDHALYQGIIMPISDYRYMNPFAGGALAQTIARYQFKYNVRLASFYTWPSDNGCLQYLNYQDTTATPLPSLLTTAGQTIFPYMKAGTSTSSPLTISGAWTYLASPASPLPTGTTVTPFLQATVSGTPYSVGATCLFANTTPLTGDSTSRETMSLMFDNSQYLMHSITLSYGIANWLTRGLFLGSRHVYLAAEVDDVGIPDEIFPYAQSDTTALWYNSTTGATTNTNPPGMCPLGSPVGSTNPATGTTACEYRIVGSDFDNIMNWQSTVNRSTPNASKFQMTIAFNGAGFSTAYGGQGDYPTTGTDTLTTEVNANESAFMWMSHTYDHRLLDPPFTTNAATVTSEMTNNDNVAQSFGFEAYNTNTMVTPGITGLYNATTLGALQAFGIQTLVSDSSLPTPPAGTSGCPTTNNGAKWPLPAFNTGKFNCVNQNIYEVPRYATGLFYNVSQPSEWVAEYNYFYGANGIDPTRFGYNLTYQQVLAEVASQLLVYMITYDNRPLMFHQSNLRAYSGTSTLLSDLLNTLFTQYNTYYKNLPIVSPSLLATGALAKQRMIYDTSNVVATLTPGKSITVSGARSDGQSVVVPVTGVTFGTSTETYGGQKISTITLLPATAYTLQITPAPAWQ</sequence>
<gene>
    <name evidence="4" type="ORF">WJ33_11065</name>
</gene>
<feature type="signal peptide" evidence="1">
    <location>
        <begin position="1"/>
        <end position="19"/>
    </location>
</feature>
<evidence type="ECO:0000259" key="2">
    <source>
        <dbReference type="Pfam" id="PF25115"/>
    </source>
</evidence>